<dbReference type="RefSeq" id="WP_311615596.1">
    <property type="nucleotide sequence ID" value="NZ_JAVREV010000002.1"/>
</dbReference>
<evidence type="ECO:0000313" key="2">
    <source>
        <dbReference type="Proteomes" id="UP001183615"/>
    </source>
</evidence>
<comment type="caution">
    <text evidence="1">The sequence shown here is derived from an EMBL/GenBank/DDBJ whole genome shotgun (WGS) entry which is preliminary data.</text>
</comment>
<dbReference type="EMBL" id="JAVREV010000002">
    <property type="protein sequence ID" value="MDT0441633.1"/>
    <property type="molecule type" value="Genomic_DNA"/>
</dbReference>
<name>A0ABU2RYR3_9ACTN</name>
<sequence>MLVAVEIDAHSVRRGDQLMIGGQTFTICDMTALPRNAKRLHFTGGETMTLTRTTTLWAARRTDPRRLPRR</sequence>
<accession>A0ABU2RYR3</accession>
<keyword evidence="2" id="KW-1185">Reference proteome</keyword>
<proteinExistence type="predicted"/>
<dbReference type="Proteomes" id="UP001183615">
    <property type="component" value="Unassembled WGS sequence"/>
</dbReference>
<protein>
    <submittedName>
        <fullName evidence="1">Uncharacterized protein</fullName>
    </submittedName>
</protein>
<gene>
    <name evidence="1" type="ORF">RM779_03330</name>
</gene>
<evidence type="ECO:0000313" key="1">
    <source>
        <dbReference type="EMBL" id="MDT0441633.1"/>
    </source>
</evidence>
<organism evidence="1 2">
    <name type="scientific">Streptomyces johnsoniae</name>
    <dbReference type="NCBI Taxonomy" id="3075532"/>
    <lineage>
        <taxon>Bacteria</taxon>
        <taxon>Bacillati</taxon>
        <taxon>Actinomycetota</taxon>
        <taxon>Actinomycetes</taxon>
        <taxon>Kitasatosporales</taxon>
        <taxon>Streptomycetaceae</taxon>
        <taxon>Streptomyces</taxon>
    </lineage>
</organism>
<reference evidence="2" key="1">
    <citation type="submission" date="2023-07" db="EMBL/GenBank/DDBJ databases">
        <title>30 novel species of actinomycetes from the DSMZ collection.</title>
        <authorList>
            <person name="Nouioui I."/>
        </authorList>
    </citation>
    <scope>NUCLEOTIDE SEQUENCE [LARGE SCALE GENOMIC DNA]</scope>
    <source>
        <strain evidence="2">DSM 41886</strain>
    </source>
</reference>